<dbReference type="RefSeq" id="WP_348397980.1">
    <property type="nucleotide sequence ID" value="NZ_CP136600.1"/>
</dbReference>
<name>A0ABZ0GTS1_9GAMM</name>
<dbReference type="SUPFAM" id="SSF52540">
    <property type="entry name" value="P-loop containing nucleoside triphosphate hydrolases"/>
    <property type="match status" value="1"/>
</dbReference>
<dbReference type="Gene3D" id="3.40.50.300">
    <property type="entry name" value="P-loop containing nucleotide triphosphate hydrolases"/>
    <property type="match status" value="1"/>
</dbReference>
<dbReference type="EMBL" id="CP136600">
    <property type="protein sequence ID" value="WOH39213.1"/>
    <property type="molecule type" value="Genomic_DNA"/>
</dbReference>
<dbReference type="Pfam" id="PF13469">
    <property type="entry name" value="Sulfotransfer_3"/>
    <property type="match status" value="1"/>
</dbReference>
<organism evidence="1 2">
    <name type="scientific">Thalassotalea fonticola</name>
    <dbReference type="NCBI Taxonomy" id="3065649"/>
    <lineage>
        <taxon>Bacteria</taxon>
        <taxon>Pseudomonadati</taxon>
        <taxon>Pseudomonadota</taxon>
        <taxon>Gammaproteobacteria</taxon>
        <taxon>Alteromonadales</taxon>
        <taxon>Colwelliaceae</taxon>
        <taxon>Thalassotalea</taxon>
    </lineage>
</organism>
<dbReference type="Proteomes" id="UP001301442">
    <property type="component" value="Chromosome"/>
</dbReference>
<gene>
    <name evidence="1" type="ORF">RI844_08310</name>
</gene>
<proteinExistence type="predicted"/>
<sequence length="360" mass="42354">MQSRPSYNLLTRTLHKIAFNSASLQNLFIDIEKSLFFEEYQQIKITSPIFITSLPRAGTSILLNLLNQISNNVSYTYREMPFLHSPIIWNKFSQAFSTQTQLKERAHGDGLKINFDSPEAFDEVFWLKFYGDHYSQQNIKLWHEAEINNDFNKSYFNQIKKIIYLKALQPQDGFNYISKNNVNVARIPLIQSLFNDAQIIVPFRDPLEQAISLFRQHQKFQHQHKIDKFSYQYMKDIGHFEFGLLHKPIAFNGFEFYQQQYSTSDVDYWLSYWISAYKHILTNNGIKFISFESICSQGQDGVTKLFDKLNMGGQNEEIAKATKLLNSAPSKRYKDYNFSRILIEQAYEIHNKMTNQCILK</sequence>
<evidence type="ECO:0000313" key="2">
    <source>
        <dbReference type="Proteomes" id="UP001301442"/>
    </source>
</evidence>
<reference evidence="1 2" key="1">
    <citation type="submission" date="2023-09" db="EMBL/GenBank/DDBJ databases">
        <authorList>
            <person name="Qi X."/>
        </authorList>
    </citation>
    <scope>NUCLEOTIDE SEQUENCE [LARGE SCALE GENOMIC DNA]</scope>
    <source>
        <strain evidence="1 2">S1-1</strain>
    </source>
</reference>
<evidence type="ECO:0000313" key="1">
    <source>
        <dbReference type="EMBL" id="WOH39213.1"/>
    </source>
</evidence>
<dbReference type="InterPro" id="IPR027417">
    <property type="entry name" value="P-loop_NTPase"/>
</dbReference>
<keyword evidence="2" id="KW-1185">Reference proteome</keyword>
<protein>
    <submittedName>
        <fullName evidence="1">Sulfotransferase</fullName>
    </submittedName>
</protein>
<accession>A0ABZ0GTS1</accession>